<dbReference type="Pfam" id="PF07398">
    <property type="entry name" value="MDMPI_C"/>
    <property type="match status" value="1"/>
</dbReference>
<dbReference type="NCBIfam" id="TIGR03083">
    <property type="entry name" value="maleylpyruvate isomerase family mycothiol-dependent enzyme"/>
    <property type="match status" value="1"/>
</dbReference>
<dbReference type="InterPro" id="IPR017517">
    <property type="entry name" value="Maleyloyr_isom"/>
</dbReference>
<evidence type="ECO:0000313" key="3">
    <source>
        <dbReference type="EMBL" id="AXB41586.1"/>
    </source>
</evidence>
<dbReference type="KEGG" id="aab:A4R43_02825"/>
<keyword evidence="4" id="KW-1185">Reference proteome</keyword>
<accession>A0A344L0L2</accession>
<evidence type="ECO:0000259" key="2">
    <source>
        <dbReference type="Pfam" id="PF11716"/>
    </source>
</evidence>
<evidence type="ECO:0000313" key="4">
    <source>
        <dbReference type="Proteomes" id="UP000250434"/>
    </source>
</evidence>
<dbReference type="Proteomes" id="UP000250434">
    <property type="component" value="Chromosome"/>
</dbReference>
<sequence>MDTSAYLTAVVEQTRTLAEWVDNQDESAPVPTCPKWTLADLVDHVGATQRMVTMLVGGRMTDPSDAFAGYVPAPADSAEWRTWLNDGAAEAKQAFDSVTDDTPVWDPSGADAGVPFWSRRLFGEISVHRADAAAALGKDYELEPEHAAGAIEDWLDTMTSRGYWENKPDFAKAMRGDGQTLHFHTTDAAGEWLARREPDRVALEHSHTKADVAVRGPATDLLLVLSRRRPLAEAPQLEVLGERALFAHWIDHMDWTTDT</sequence>
<proteinExistence type="predicted"/>
<protein>
    <recommendedName>
        <fullName evidence="5">Mycothiol-dependent maleylpyruvate isomerase metal-binding domain-containing protein</fullName>
    </recommendedName>
</protein>
<dbReference type="AlphaFoldDB" id="A0A344L0L2"/>
<dbReference type="GO" id="GO:0005886">
    <property type="term" value="C:plasma membrane"/>
    <property type="evidence" value="ECO:0007669"/>
    <property type="project" value="TreeGrafter"/>
</dbReference>
<evidence type="ECO:0008006" key="5">
    <source>
        <dbReference type="Google" id="ProtNLM"/>
    </source>
</evidence>
<dbReference type="InterPro" id="IPR024344">
    <property type="entry name" value="MDMPI_metal-binding"/>
</dbReference>
<dbReference type="PANTHER" id="PTHR40758">
    <property type="entry name" value="CONSERVED PROTEIN"/>
    <property type="match status" value="1"/>
</dbReference>
<gene>
    <name evidence="3" type="ORF">A4R43_02825</name>
</gene>
<dbReference type="OrthoDB" id="3671213at2"/>
<dbReference type="SUPFAM" id="SSF109854">
    <property type="entry name" value="DinB/YfiT-like putative metalloenzymes"/>
    <property type="match status" value="1"/>
</dbReference>
<organism evidence="3 4">
    <name type="scientific">Amycolatopsis albispora</name>
    <dbReference type="NCBI Taxonomy" id="1804986"/>
    <lineage>
        <taxon>Bacteria</taxon>
        <taxon>Bacillati</taxon>
        <taxon>Actinomycetota</taxon>
        <taxon>Actinomycetes</taxon>
        <taxon>Pseudonocardiales</taxon>
        <taxon>Pseudonocardiaceae</taxon>
        <taxon>Amycolatopsis</taxon>
    </lineage>
</organism>
<dbReference type="Gene3D" id="1.20.120.450">
    <property type="entry name" value="dinb family like domain"/>
    <property type="match status" value="1"/>
</dbReference>
<dbReference type="GO" id="GO:0046872">
    <property type="term" value="F:metal ion binding"/>
    <property type="evidence" value="ECO:0007669"/>
    <property type="project" value="InterPro"/>
</dbReference>
<evidence type="ECO:0000259" key="1">
    <source>
        <dbReference type="Pfam" id="PF07398"/>
    </source>
</evidence>
<feature type="domain" description="MDMPI C-terminal" evidence="1">
    <location>
        <begin position="145"/>
        <end position="247"/>
    </location>
</feature>
<dbReference type="InterPro" id="IPR010872">
    <property type="entry name" value="MDMPI_C-term_domain"/>
</dbReference>
<feature type="domain" description="Mycothiol-dependent maleylpyruvate isomerase metal-binding" evidence="2">
    <location>
        <begin position="8"/>
        <end position="133"/>
    </location>
</feature>
<dbReference type="Pfam" id="PF11716">
    <property type="entry name" value="MDMPI_N"/>
    <property type="match status" value="1"/>
</dbReference>
<dbReference type="EMBL" id="CP015163">
    <property type="protein sequence ID" value="AXB41586.1"/>
    <property type="molecule type" value="Genomic_DNA"/>
</dbReference>
<dbReference type="RefSeq" id="WP_113690850.1">
    <property type="nucleotide sequence ID" value="NZ_CP015163.1"/>
</dbReference>
<reference evidence="3 4" key="1">
    <citation type="submission" date="2016-04" db="EMBL/GenBank/DDBJ databases">
        <title>Complete genome sequence and analysis of deep-sea sediment isolate, Amycolatopsis sp. WP1.</title>
        <authorList>
            <person name="Wang H."/>
            <person name="Chen S."/>
            <person name="Wu Q."/>
        </authorList>
    </citation>
    <scope>NUCLEOTIDE SEQUENCE [LARGE SCALE GENOMIC DNA]</scope>
    <source>
        <strain evidence="3 4">WP1</strain>
    </source>
</reference>
<name>A0A344L0L2_9PSEU</name>
<dbReference type="InterPro" id="IPR034660">
    <property type="entry name" value="DinB/YfiT-like"/>
</dbReference>
<dbReference type="PANTHER" id="PTHR40758:SF1">
    <property type="entry name" value="CONSERVED PROTEIN"/>
    <property type="match status" value="1"/>
</dbReference>